<protein>
    <submittedName>
        <fullName evidence="2">Uncharacterized protein</fullName>
    </submittedName>
</protein>
<proteinExistence type="predicted"/>
<keyword evidence="3" id="KW-1185">Reference proteome</keyword>
<organism evidence="2 3">
    <name type="scientific">Pleurodeles waltl</name>
    <name type="common">Iberian ribbed newt</name>
    <dbReference type="NCBI Taxonomy" id="8319"/>
    <lineage>
        <taxon>Eukaryota</taxon>
        <taxon>Metazoa</taxon>
        <taxon>Chordata</taxon>
        <taxon>Craniata</taxon>
        <taxon>Vertebrata</taxon>
        <taxon>Euteleostomi</taxon>
        <taxon>Amphibia</taxon>
        <taxon>Batrachia</taxon>
        <taxon>Caudata</taxon>
        <taxon>Salamandroidea</taxon>
        <taxon>Salamandridae</taxon>
        <taxon>Pleurodelinae</taxon>
        <taxon>Pleurodeles</taxon>
    </lineage>
</organism>
<comment type="caution">
    <text evidence="2">The sequence shown here is derived from an EMBL/GenBank/DDBJ whole genome shotgun (WGS) entry which is preliminary data.</text>
</comment>
<sequence length="190" mass="20756">MPVPHSTGSDRASEAQGDALRSKHAPTGPVLQRCTPHARSPLYRQRPRIRGTGRRPPQQTRTHRPSAPAMHAACPFPTLPAATAHPRHRATPSAANTHPQAQCSSDARRMPVPHSTGSDRASEAQGDALRSKHAPTGPVLQRCTPHARSPLYRQRLQIRCSEAPRDRATRGDQLEPLLLVKHLCLLITAL</sequence>
<gene>
    <name evidence="2" type="ORF">NDU88_000122</name>
</gene>
<feature type="compositionally biased region" description="Polar residues" evidence="1">
    <location>
        <begin position="1"/>
        <end position="10"/>
    </location>
</feature>
<dbReference type="Proteomes" id="UP001066276">
    <property type="component" value="Chromosome 9"/>
</dbReference>
<accession>A0AAV7ML38</accession>
<feature type="compositionally biased region" description="Polar residues" evidence="1">
    <location>
        <begin position="93"/>
        <end position="105"/>
    </location>
</feature>
<reference evidence="2" key="1">
    <citation type="journal article" date="2022" name="bioRxiv">
        <title>Sequencing and chromosome-scale assembly of the giantPleurodeles waltlgenome.</title>
        <authorList>
            <person name="Brown T."/>
            <person name="Elewa A."/>
            <person name="Iarovenko S."/>
            <person name="Subramanian E."/>
            <person name="Araus A.J."/>
            <person name="Petzold A."/>
            <person name="Susuki M."/>
            <person name="Suzuki K.-i.T."/>
            <person name="Hayashi T."/>
            <person name="Toyoda A."/>
            <person name="Oliveira C."/>
            <person name="Osipova E."/>
            <person name="Leigh N.D."/>
            <person name="Simon A."/>
            <person name="Yun M.H."/>
        </authorList>
    </citation>
    <scope>NUCLEOTIDE SEQUENCE</scope>
    <source>
        <strain evidence="2">20211129_DDA</strain>
        <tissue evidence="2">Liver</tissue>
    </source>
</reference>
<evidence type="ECO:0000256" key="1">
    <source>
        <dbReference type="SAM" id="MobiDB-lite"/>
    </source>
</evidence>
<name>A0AAV7ML38_PLEWA</name>
<dbReference type="AlphaFoldDB" id="A0AAV7ML38"/>
<evidence type="ECO:0000313" key="2">
    <source>
        <dbReference type="EMBL" id="KAJ1102678.1"/>
    </source>
</evidence>
<evidence type="ECO:0000313" key="3">
    <source>
        <dbReference type="Proteomes" id="UP001066276"/>
    </source>
</evidence>
<dbReference type="EMBL" id="JANPWB010000013">
    <property type="protein sequence ID" value="KAJ1102678.1"/>
    <property type="molecule type" value="Genomic_DNA"/>
</dbReference>
<feature type="region of interest" description="Disordered" evidence="1">
    <location>
        <begin position="1"/>
        <end position="148"/>
    </location>
</feature>